<proteinExistence type="predicted"/>
<comment type="caution">
    <text evidence="1">The sequence shown here is derived from an EMBL/GenBank/DDBJ whole genome shotgun (WGS) entry which is preliminary data.</text>
</comment>
<keyword evidence="2" id="KW-1185">Reference proteome</keyword>
<organism evidence="1 2">
    <name type="scientific">Filobasidium floriforme</name>
    <dbReference type="NCBI Taxonomy" id="5210"/>
    <lineage>
        <taxon>Eukaryota</taxon>
        <taxon>Fungi</taxon>
        <taxon>Dikarya</taxon>
        <taxon>Basidiomycota</taxon>
        <taxon>Agaricomycotina</taxon>
        <taxon>Tremellomycetes</taxon>
        <taxon>Filobasidiales</taxon>
        <taxon>Filobasidiaceae</taxon>
        <taxon>Filobasidium</taxon>
    </lineage>
</organism>
<dbReference type="EMBL" id="JABELV010000169">
    <property type="protein sequence ID" value="KAG7528733.1"/>
    <property type="molecule type" value="Genomic_DNA"/>
</dbReference>
<dbReference type="Proteomes" id="UP000812966">
    <property type="component" value="Unassembled WGS sequence"/>
</dbReference>
<protein>
    <submittedName>
        <fullName evidence="1">Uncharacterized protein</fullName>
    </submittedName>
</protein>
<sequence>MESVASTTGSLGSRRSYGGKKKRILLPGSFCSCTVNTSHEFSTVESSGVQSSIATPGISTVESTTRPVHKLTCLMFYEAGNGDRTPEEVAASALQNLKVYICDQVQQGSQTYSDDQVAEIKGLLEEYESLVCGFVKVETDLIAAAREFHGRVSAVSERLKAIYGGDWIRRKLMVGGGMVVINHCIDMRTSFSMGPAKGSFDIHPVAMFARALFLPEDVTELGG</sequence>
<dbReference type="AlphaFoldDB" id="A0A8K0NL06"/>
<name>A0A8K0NL06_9TREE</name>
<gene>
    <name evidence="1" type="ORF">FFLO_05959</name>
</gene>
<evidence type="ECO:0000313" key="2">
    <source>
        <dbReference type="Proteomes" id="UP000812966"/>
    </source>
</evidence>
<evidence type="ECO:0000313" key="1">
    <source>
        <dbReference type="EMBL" id="KAG7528733.1"/>
    </source>
</evidence>
<reference evidence="1" key="1">
    <citation type="submission" date="2020-04" db="EMBL/GenBank/DDBJ databases">
        <title>Analysis of mating type loci in Filobasidium floriforme.</title>
        <authorList>
            <person name="Nowrousian M."/>
        </authorList>
    </citation>
    <scope>NUCLEOTIDE SEQUENCE</scope>
    <source>
        <strain evidence="1">CBS 6242</strain>
    </source>
</reference>
<accession>A0A8K0NL06</accession>